<dbReference type="OrthoDB" id="132426at2157"/>
<accession>A0A0E3SFX6</accession>
<dbReference type="Proteomes" id="UP000033101">
    <property type="component" value="Chromosome"/>
</dbReference>
<dbReference type="PANTHER" id="PTHR35579:SF3">
    <property type="entry name" value="CRISPR SYSTEM CMS ENDORIBONUCLEASE CSM3"/>
    <property type="match status" value="1"/>
</dbReference>
<dbReference type="InterPro" id="IPR005537">
    <property type="entry name" value="RAMP_III_fam"/>
</dbReference>
<dbReference type="PATRIC" id="fig|1434110.4.peg.2489"/>
<keyword evidence="1" id="KW-0051">Antiviral defense</keyword>
<proteinExistence type="predicted"/>
<evidence type="ECO:0000256" key="1">
    <source>
        <dbReference type="ARBA" id="ARBA00023118"/>
    </source>
</evidence>
<dbReference type="HOGENOM" id="CLU_023344_0_0_2"/>
<evidence type="ECO:0000313" key="4">
    <source>
        <dbReference type="Proteomes" id="UP000033101"/>
    </source>
</evidence>
<dbReference type="EMBL" id="CP009516">
    <property type="protein sequence ID" value="AKB78438.1"/>
    <property type="molecule type" value="Genomic_DNA"/>
</dbReference>
<keyword evidence="4" id="KW-1185">Reference proteome</keyword>
<evidence type="ECO:0000259" key="2">
    <source>
        <dbReference type="Pfam" id="PF03787"/>
    </source>
</evidence>
<dbReference type="AlphaFoldDB" id="A0A0E3SFX6"/>
<protein>
    <submittedName>
        <fullName evidence="3">DUF324 domain-containing protein</fullName>
    </submittedName>
</protein>
<gene>
    <name evidence="3" type="ORF">MSHOH_1955</name>
</gene>
<dbReference type="GeneID" id="25419421"/>
<dbReference type="RefSeq" id="WP_052730814.1">
    <property type="nucleotide sequence ID" value="NZ_CP009516.1"/>
</dbReference>
<dbReference type="KEGG" id="mhor:MSHOH_1955"/>
<feature type="domain" description="CRISPR type III-associated protein" evidence="2">
    <location>
        <begin position="82"/>
        <end position="513"/>
    </location>
</feature>
<sequence>MASKVGTCNNINLRSQNQDLSFHEQKIENVGFSENDPLNDVSRAPYNFVPLNGKLVLADSLPSKGIHGSYMESRCTGYIECELETLTPTYIRGSLTEEEAREQKLAKDKSDFFSPAKQVRIPGSSLRGMVRNLLEVASWGKFGFFEEKNLYFRAFAGSSKSLREEYSNQMKPIDEISGNSIYKMSAGYLVKEGFDYFICPAKIDLQGKQFKSIEIEESENKIRNLGEERRYFHFYEIQDGVHIVVSGKMDNKKHDWIINEINGDTESRVKIPEEDILNYKLDENRGKFVPDLLKLCDEKSEVPCFYVEWVDNEKKERVSFGHTALFRLSYKKSIGEHIPVNNTKYKNKLDFANALFGTTFEEGRNLDKSSLAGRVFFEDALLLNPTENPVMRETIPQIMLGPKPTSIQLYLEQKENNKDNLENYNDNVRIRGNKFYWHKSGKNWEQNRDSIAKNKNILTKIKPVKPNTKFKFKIRYENLTENELGALLFVLKLPDGCAHKIGMGKPLGLGSVKITLKLYSSKRSKRYSTLFVSNSWNLAETEQRSDAIEDIISIFENHILTKILTEEKGIGDSLWNTPRLKQLRILLDVENGKKLEKSKKTTYMGIKEFKERKVLPIPENV</sequence>
<dbReference type="PANTHER" id="PTHR35579">
    <property type="entry name" value="CRISPR SYSTEM CMS ENDORIBONUCLEASE CSM3"/>
    <property type="match status" value="1"/>
</dbReference>
<dbReference type="InterPro" id="IPR052216">
    <property type="entry name" value="CRISPR_Csm3_endoribonuclease"/>
</dbReference>
<name>A0A0E3SFX6_9EURY</name>
<dbReference type="NCBIfam" id="TIGR03986">
    <property type="entry name" value="TIGR03986 family CRISPR-associated RAMP protein"/>
    <property type="match status" value="1"/>
</dbReference>
<dbReference type="InterPro" id="IPR023825">
    <property type="entry name" value="CRISPR-assoc_RAMP_BGP1436"/>
</dbReference>
<dbReference type="Pfam" id="PF03787">
    <property type="entry name" value="RAMPs"/>
    <property type="match status" value="1"/>
</dbReference>
<organism evidence="3 4">
    <name type="scientific">Methanosarcina horonobensis HB-1 = JCM 15518</name>
    <dbReference type="NCBI Taxonomy" id="1434110"/>
    <lineage>
        <taxon>Archaea</taxon>
        <taxon>Methanobacteriati</taxon>
        <taxon>Methanobacteriota</taxon>
        <taxon>Stenosarchaea group</taxon>
        <taxon>Methanomicrobia</taxon>
        <taxon>Methanosarcinales</taxon>
        <taxon>Methanosarcinaceae</taxon>
        <taxon>Methanosarcina</taxon>
    </lineage>
</organism>
<dbReference type="GO" id="GO:0051607">
    <property type="term" value="P:defense response to virus"/>
    <property type="evidence" value="ECO:0007669"/>
    <property type="project" value="UniProtKB-KW"/>
</dbReference>
<evidence type="ECO:0000313" key="3">
    <source>
        <dbReference type="EMBL" id="AKB78438.1"/>
    </source>
</evidence>
<reference evidence="3 4" key="1">
    <citation type="submission" date="2014-07" db="EMBL/GenBank/DDBJ databases">
        <title>Methanogenic archaea and the global carbon cycle.</title>
        <authorList>
            <person name="Henriksen J.R."/>
            <person name="Luke J."/>
            <person name="Reinhart S."/>
            <person name="Benedict M.N."/>
            <person name="Youngblut N.D."/>
            <person name="Metcalf M.E."/>
            <person name="Whitaker R.J."/>
            <person name="Metcalf W.W."/>
        </authorList>
    </citation>
    <scope>NUCLEOTIDE SEQUENCE [LARGE SCALE GENOMIC DNA]</scope>
    <source>
        <strain evidence="3 4">HB-1</strain>
    </source>
</reference>
<dbReference type="STRING" id="1434110.MSHOH_1955"/>